<name>A0A0A8XTD5_ARUDO</name>
<sequence>MTIVVSPMIKGESQFLLFCYFFIFILEMVKQFLAIYWIILGIYILAFCWT</sequence>
<evidence type="ECO:0000256" key="1">
    <source>
        <dbReference type="SAM" id="Phobius"/>
    </source>
</evidence>
<reference evidence="2" key="1">
    <citation type="submission" date="2014-09" db="EMBL/GenBank/DDBJ databases">
        <authorList>
            <person name="Magalhaes I.L.F."/>
            <person name="Oliveira U."/>
            <person name="Santos F.R."/>
            <person name="Vidigal T.H.D.A."/>
            <person name="Brescovit A.D."/>
            <person name="Santos A.J."/>
        </authorList>
    </citation>
    <scope>NUCLEOTIDE SEQUENCE</scope>
    <source>
        <tissue evidence="2">Shoot tissue taken approximately 20 cm above the soil surface</tissue>
    </source>
</reference>
<proteinExistence type="predicted"/>
<keyword evidence="1" id="KW-0812">Transmembrane</keyword>
<keyword evidence="1" id="KW-0472">Membrane</keyword>
<dbReference type="EMBL" id="GBRH01282908">
    <property type="protein sequence ID" value="JAD14987.1"/>
    <property type="molecule type" value="Transcribed_RNA"/>
</dbReference>
<accession>A0A0A8XTD5</accession>
<reference evidence="2" key="2">
    <citation type="journal article" date="2015" name="Data Brief">
        <title>Shoot transcriptome of the giant reed, Arundo donax.</title>
        <authorList>
            <person name="Barrero R.A."/>
            <person name="Guerrero F.D."/>
            <person name="Moolhuijzen P."/>
            <person name="Goolsby J.A."/>
            <person name="Tidwell J."/>
            <person name="Bellgard S.E."/>
            <person name="Bellgard M.I."/>
        </authorList>
    </citation>
    <scope>NUCLEOTIDE SEQUENCE</scope>
    <source>
        <tissue evidence="2">Shoot tissue taken approximately 20 cm above the soil surface</tissue>
    </source>
</reference>
<organism evidence="2">
    <name type="scientific">Arundo donax</name>
    <name type="common">Giant reed</name>
    <name type="synonym">Donax arundinaceus</name>
    <dbReference type="NCBI Taxonomy" id="35708"/>
    <lineage>
        <taxon>Eukaryota</taxon>
        <taxon>Viridiplantae</taxon>
        <taxon>Streptophyta</taxon>
        <taxon>Embryophyta</taxon>
        <taxon>Tracheophyta</taxon>
        <taxon>Spermatophyta</taxon>
        <taxon>Magnoliopsida</taxon>
        <taxon>Liliopsida</taxon>
        <taxon>Poales</taxon>
        <taxon>Poaceae</taxon>
        <taxon>PACMAD clade</taxon>
        <taxon>Arundinoideae</taxon>
        <taxon>Arundineae</taxon>
        <taxon>Arundo</taxon>
    </lineage>
</organism>
<feature type="transmembrane region" description="Helical" evidence="1">
    <location>
        <begin position="15"/>
        <end position="48"/>
    </location>
</feature>
<evidence type="ECO:0000313" key="2">
    <source>
        <dbReference type="EMBL" id="JAD14987.1"/>
    </source>
</evidence>
<keyword evidence="1" id="KW-1133">Transmembrane helix</keyword>
<dbReference type="AlphaFoldDB" id="A0A0A8XTD5"/>
<protein>
    <submittedName>
        <fullName evidence="2">Uncharacterized protein</fullName>
    </submittedName>
</protein>